<sequence>MTPYGAPAAIRHCVVADALTDLTLTELDLAVDTCQRRIIVPGVLRASYPITSPAAGDEARKIVAGRTVIHVMRDVDIWGSYLIWHAEPAMDDQGHLTLQLQGASLESYPYRRKIRADLTYADVDQIEIARQLLTHMAARPEGDMGLALMGGLSGTLRDRTYRASESATYGERLEQLANVIGGFEYMIRTRIDTVTGQRVREWVWATRLGSPGIVRDITQPGVIKSWSYPEDATQAATAWQTRGDTIQDDLSAASEPLMSDVYEDTARLAAGWPLLDRTEDYSSVRRISTLNAHAEQLRDTRSGSVSIPRITVHFDDAFSIDPNYLGDTARFTLVNDWFPLSPSGAPTFSRAWRIVGMDIKPPTSDDGEERAELIFEEA</sequence>
<comment type="caution">
    <text evidence="1">The sequence shown here is derived from an EMBL/GenBank/DDBJ whole genome shotgun (WGS) entry which is preliminary data.</text>
</comment>
<organism evidence="1 2">
    <name type="scientific">Streptosporangium becharense</name>
    <dbReference type="NCBI Taxonomy" id="1816182"/>
    <lineage>
        <taxon>Bacteria</taxon>
        <taxon>Bacillati</taxon>
        <taxon>Actinomycetota</taxon>
        <taxon>Actinomycetes</taxon>
        <taxon>Streptosporangiales</taxon>
        <taxon>Streptosporangiaceae</taxon>
        <taxon>Streptosporangium</taxon>
    </lineage>
</organism>
<reference evidence="1 2" key="1">
    <citation type="submission" date="2020-08" db="EMBL/GenBank/DDBJ databases">
        <title>Sequencing the genomes of 1000 actinobacteria strains.</title>
        <authorList>
            <person name="Klenk H.-P."/>
        </authorList>
    </citation>
    <scope>NUCLEOTIDE SEQUENCE [LARGE SCALE GENOMIC DNA]</scope>
    <source>
        <strain evidence="1 2">DSM 46887</strain>
    </source>
</reference>
<name>A0A7W9MJY4_9ACTN</name>
<dbReference type="Proteomes" id="UP000540685">
    <property type="component" value="Unassembled WGS sequence"/>
</dbReference>
<dbReference type="AlphaFoldDB" id="A0A7W9MJY4"/>
<evidence type="ECO:0000313" key="1">
    <source>
        <dbReference type="EMBL" id="MBB5823767.1"/>
    </source>
</evidence>
<gene>
    <name evidence="1" type="ORF">F4562_006916</name>
</gene>
<dbReference type="RefSeq" id="WP_184538070.1">
    <property type="nucleotide sequence ID" value="NZ_JACHMP010000002.1"/>
</dbReference>
<evidence type="ECO:0008006" key="3">
    <source>
        <dbReference type="Google" id="ProtNLM"/>
    </source>
</evidence>
<evidence type="ECO:0000313" key="2">
    <source>
        <dbReference type="Proteomes" id="UP000540685"/>
    </source>
</evidence>
<protein>
    <recommendedName>
        <fullName evidence="3">Minor tail protein</fullName>
    </recommendedName>
</protein>
<keyword evidence="2" id="KW-1185">Reference proteome</keyword>
<proteinExistence type="predicted"/>
<dbReference type="EMBL" id="JACHMP010000002">
    <property type="protein sequence ID" value="MBB5823767.1"/>
    <property type="molecule type" value="Genomic_DNA"/>
</dbReference>
<accession>A0A7W9MJY4</accession>